<dbReference type="InterPro" id="IPR011697">
    <property type="entry name" value="Peptidase_C26"/>
</dbReference>
<dbReference type="CDD" id="cd01745">
    <property type="entry name" value="GATase1_2"/>
    <property type="match status" value="1"/>
</dbReference>
<dbReference type="Pfam" id="PF07722">
    <property type="entry name" value="Peptidase_C26"/>
    <property type="match status" value="1"/>
</dbReference>
<evidence type="ECO:0000256" key="1">
    <source>
        <dbReference type="ARBA" id="ARBA00011083"/>
    </source>
</evidence>
<dbReference type="Gene3D" id="3.40.50.880">
    <property type="match status" value="1"/>
</dbReference>
<evidence type="ECO:0000256" key="2">
    <source>
        <dbReference type="ARBA" id="ARBA00052718"/>
    </source>
</evidence>
<accession>A0AAE2ZR31</accession>
<dbReference type="AlphaFoldDB" id="A0AAE2ZR31"/>
<dbReference type="InterPro" id="IPR044668">
    <property type="entry name" value="PuuD-like"/>
</dbReference>
<organism evidence="6 7">
    <name type="scientific">Flavimaribacter sediminis</name>
    <dbReference type="NCBI Taxonomy" id="2865987"/>
    <lineage>
        <taxon>Bacteria</taxon>
        <taxon>Pseudomonadati</taxon>
        <taxon>Pseudomonadota</taxon>
        <taxon>Alphaproteobacteria</taxon>
        <taxon>Hyphomicrobiales</taxon>
        <taxon>Rhizobiaceae</taxon>
        <taxon>Flavimaribacter</taxon>
    </lineage>
</organism>
<sequence length="259" mass="27814">MTKPIVALPADVKHTDGYDWHASPRQYVDAALKAADVVPLIVPAFGLEEGAAEAIASVLDRVDGVLVTGARSNVYPELYGEQATEANGPYDRERDATSIPLIRGAIERGVPLFAICRGIQELNVALGGTIATEIHEKEGNLDHRRVESDDPDVRFSIRQQIKIEAGSCLATILGADKTSVNSLHRQSIGNLAPELGVAAVADDGVIEAVSVTNARGFAVGVQWHPEYWATTDATSQRLFKAFGDAVRSYARSRERALTA</sequence>
<comment type="catalytic activity">
    <reaction evidence="2">
        <text>4-(gamma-L-glutamylamino)butanoate + H2O = 4-aminobutanoate + L-glutamate</text>
        <dbReference type="Rhea" id="RHEA:19737"/>
        <dbReference type="ChEBI" id="CHEBI:15377"/>
        <dbReference type="ChEBI" id="CHEBI:29985"/>
        <dbReference type="ChEBI" id="CHEBI:58800"/>
        <dbReference type="ChEBI" id="CHEBI:59888"/>
        <dbReference type="EC" id="3.5.1.94"/>
    </reaction>
</comment>
<dbReference type="GO" id="GO:0005829">
    <property type="term" value="C:cytosol"/>
    <property type="evidence" value="ECO:0007669"/>
    <property type="project" value="TreeGrafter"/>
</dbReference>
<keyword evidence="6" id="KW-0378">Hydrolase</keyword>
<evidence type="ECO:0000313" key="6">
    <source>
        <dbReference type="EMBL" id="MBW8639237.1"/>
    </source>
</evidence>
<dbReference type="RefSeq" id="WP_220229936.1">
    <property type="nucleotide sequence ID" value="NZ_JAICBX010000003.1"/>
</dbReference>
<dbReference type="PANTHER" id="PTHR43235:SF1">
    <property type="entry name" value="GLUTAMINE AMIDOTRANSFERASE PB2B2.05-RELATED"/>
    <property type="match status" value="1"/>
</dbReference>
<comment type="similarity">
    <text evidence="1">Belongs to the peptidase C26 family.</text>
</comment>
<evidence type="ECO:0000256" key="3">
    <source>
        <dbReference type="ARBA" id="ARBA00055068"/>
    </source>
</evidence>
<evidence type="ECO:0000256" key="4">
    <source>
        <dbReference type="ARBA" id="ARBA00060634"/>
    </source>
</evidence>
<dbReference type="PROSITE" id="PS51273">
    <property type="entry name" value="GATASE_TYPE_1"/>
    <property type="match status" value="1"/>
</dbReference>
<dbReference type="GO" id="GO:0033969">
    <property type="term" value="F:gamma-glutamyl-gamma-aminobutyrate hydrolase activity"/>
    <property type="evidence" value="ECO:0007669"/>
    <property type="project" value="UniProtKB-EC"/>
</dbReference>
<dbReference type="EMBL" id="JAICBX010000003">
    <property type="protein sequence ID" value="MBW8639237.1"/>
    <property type="molecule type" value="Genomic_DNA"/>
</dbReference>
<dbReference type="PANTHER" id="PTHR43235">
    <property type="entry name" value="GLUTAMINE AMIDOTRANSFERASE PB2B2.05-RELATED"/>
    <property type="match status" value="1"/>
</dbReference>
<dbReference type="InterPro" id="IPR029062">
    <property type="entry name" value="Class_I_gatase-like"/>
</dbReference>
<evidence type="ECO:0000256" key="5">
    <source>
        <dbReference type="ARBA" id="ARBA00066788"/>
    </source>
</evidence>
<name>A0AAE2ZR31_9HYPH</name>
<reference evidence="6" key="1">
    <citation type="submission" date="2021-08" db="EMBL/GenBank/DDBJ databases">
        <title>Hoeflea bacterium WL0058 sp. nov., isolated from the sediment.</title>
        <authorList>
            <person name="Wang L."/>
            <person name="Zhang D."/>
        </authorList>
    </citation>
    <scope>NUCLEOTIDE SEQUENCE</scope>
    <source>
        <strain evidence="6">WL0058</strain>
    </source>
</reference>
<protein>
    <recommendedName>
        <fullName evidence="5">gamma-glutamyl-gamma-aminobutyrate hydrolase</fullName>
        <ecNumber evidence="5">3.5.1.94</ecNumber>
    </recommendedName>
</protein>
<comment type="function">
    <text evidence="3">Involved in the breakdown of putrescine via hydrolysis of the gamma-glutamyl linkage of gamma-glutamyl-gamma-aminobutyrate.</text>
</comment>
<evidence type="ECO:0000313" key="7">
    <source>
        <dbReference type="Proteomes" id="UP001196509"/>
    </source>
</evidence>
<comment type="caution">
    <text evidence="6">The sequence shown here is derived from an EMBL/GenBank/DDBJ whole genome shotgun (WGS) entry which is preliminary data.</text>
</comment>
<keyword evidence="7" id="KW-1185">Reference proteome</keyword>
<dbReference type="EC" id="3.5.1.94" evidence="5"/>
<proteinExistence type="inferred from homology"/>
<dbReference type="SUPFAM" id="SSF52317">
    <property type="entry name" value="Class I glutamine amidotransferase-like"/>
    <property type="match status" value="1"/>
</dbReference>
<dbReference type="GO" id="GO:0006598">
    <property type="term" value="P:polyamine catabolic process"/>
    <property type="evidence" value="ECO:0007669"/>
    <property type="project" value="TreeGrafter"/>
</dbReference>
<dbReference type="Proteomes" id="UP001196509">
    <property type="component" value="Unassembled WGS sequence"/>
</dbReference>
<comment type="pathway">
    <text evidence="4">Amine and polyamine degradation; putrescine degradation; 4-aminobutanoate from putrescine: step 4/4.</text>
</comment>
<dbReference type="FunFam" id="3.40.50.880:FF:000030">
    <property type="entry name" value="Gamma-glutamyl-gamma-aminobutyrate hydrolase PuuD"/>
    <property type="match status" value="1"/>
</dbReference>
<gene>
    <name evidence="6" type="ORF">K1W69_18725</name>
</gene>